<dbReference type="Proteomes" id="UP000634136">
    <property type="component" value="Unassembled WGS sequence"/>
</dbReference>
<dbReference type="SUPFAM" id="SSF57850">
    <property type="entry name" value="RING/U-box"/>
    <property type="match status" value="2"/>
</dbReference>
<name>A0A834WVT6_9FABA</name>
<keyword evidence="3" id="KW-0479">Metal-binding</keyword>
<dbReference type="EMBL" id="JAAIUW010000005">
    <property type="protein sequence ID" value="KAF7833364.1"/>
    <property type="molecule type" value="Genomic_DNA"/>
</dbReference>
<dbReference type="InterPro" id="IPR011016">
    <property type="entry name" value="Znf_RING-CH"/>
</dbReference>
<dbReference type="PROSITE" id="PS50089">
    <property type="entry name" value="ZF_RING_2"/>
    <property type="match status" value="2"/>
</dbReference>
<accession>A0A834WVT6</accession>
<protein>
    <recommendedName>
        <fullName evidence="2">RING-type E3 ubiquitin transferase</fullName>
        <ecNumber evidence="2">2.3.2.27</ecNumber>
    </recommendedName>
</protein>
<dbReference type="GO" id="GO:0008270">
    <property type="term" value="F:zinc ion binding"/>
    <property type="evidence" value="ECO:0007669"/>
    <property type="project" value="UniProtKB-KW"/>
</dbReference>
<evidence type="ECO:0000313" key="8">
    <source>
        <dbReference type="EMBL" id="KAF7833364.1"/>
    </source>
</evidence>
<evidence type="ECO:0000256" key="2">
    <source>
        <dbReference type="ARBA" id="ARBA00012483"/>
    </source>
</evidence>
<dbReference type="SMART" id="SM00744">
    <property type="entry name" value="RINGv"/>
    <property type="match status" value="2"/>
</dbReference>
<evidence type="ECO:0000259" key="7">
    <source>
        <dbReference type="PROSITE" id="PS50089"/>
    </source>
</evidence>
<dbReference type="InterPro" id="IPR013083">
    <property type="entry name" value="Znf_RING/FYVE/PHD"/>
</dbReference>
<comment type="caution">
    <text evidence="8">The sequence shown here is derived from an EMBL/GenBank/DDBJ whole genome shotgun (WGS) entry which is preliminary data.</text>
</comment>
<dbReference type="SMART" id="SM00184">
    <property type="entry name" value="RING"/>
    <property type="match status" value="2"/>
</dbReference>
<feature type="domain" description="RING-type" evidence="7">
    <location>
        <begin position="203"/>
        <end position="246"/>
    </location>
</feature>
<dbReference type="GO" id="GO:0016567">
    <property type="term" value="P:protein ubiquitination"/>
    <property type="evidence" value="ECO:0007669"/>
    <property type="project" value="TreeGrafter"/>
</dbReference>
<gene>
    <name evidence="8" type="ORF">G2W53_015697</name>
</gene>
<dbReference type="Pfam" id="PF13639">
    <property type="entry name" value="zf-RING_2"/>
    <property type="match status" value="2"/>
</dbReference>
<evidence type="ECO:0000313" key="9">
    <source>
        <dbReference type="Proteomes" id="UP000634136"/>
    </source>
</evidence>
<dbReference type="Gene3D" id="3.30.40.10">
    <property type="entry name" value="Zinc/RING finger domain, C3HC4 (zinc finger)"/>
    <property type="match status" value="2"/>
</dbReference>
<sequence length="555" mass="63861">MTTVRYHQSVSEQPEDNVVETFRNLEFLFESLSTESFNIYFYVHLVYSAEPNLDLLLPIPDGPLLFSCHSITCEQFFQEGPTFLHTNISRSIHLIPSHVFEEQIIPIIMADARILYDGYRHSHVGDHSSATYPLAIDVSVEFVGESGQAELDVLRDAWHRILPRENNKQEDQLRMTPAAQKVIYFLYKMYDLVKHNPRVDSSCCICLEEYADTKGAKVADMPCRHVFHIDCIVRWLETSRSCPLCRFELPRSHNNNHKFIQFILVCLFYTMVPTLRYNQSVSGQPEDNVVEIFSNLEFLFESLSTESFNIYFYVHLVYSAEPNLDLLLPIPDGPLLFSCHSITCEQFFQEGPTFLHTNISRSIHLIPSHVLEEQIIPTIMTDARILYDRYRHSHVGDHSSATYPLAIDVSVEFVGESGQAELDVLWDAWHHILPRENNRQEDQLRITPASQKAIDCLHTMNHDVKHNPCVDSSCCICLQEYVDDKGVEVSAMPCRHVYHKDCIVRWLKTSNSCPLCRFQMPISTNNNLVVWAGIRLSELLVNNSDESSSLSLFPP</sequence>
<dbReference type="OrthoDB" id="3365801at2759"/>
<dbReference type="PANTHER" id="PTHR15710:SF229">
    <property type="entry name" value="E3 UBIQUITIN-PROTEIN LIGASE RNF181-LIKE"/>
    <property type="match status" value="1"/>
</dbReference>
<keyword evidence="9" id="KW-1185">Reference proteome</keyword>
<dbReference type="EC" id="2.3.2.27" evidence="2"/>
<dbReference type="CDD" id="cd16454">
    <property type="entry name" value="RING-H2_PA-TM-RING"/>
    <property type="match status" value="2"/>
</dbReference>
<dbReference type="PANTHER" id="PTHR15710">
    <property type="entry name" value="E3 UBIQUITIN-PROTEIN LIGASE PRAJA"/>
    <property type="match status" value="1"/>
</dbReference>
<evidence type="ECO:0000256" key="4">
    <source>
        <dbReference type="ARBA" id="ARBA00022771"/>
    </source>
</evidence>
<evidence type="ECO:0000256" key="3">
    <source>
        <dbReference type="ARBA" id="ARBA00022723"/>
    </source>
</evidence>
<dbReference type="GO" id="GO:0005737">
    <property type="term" value="C:cytoplasm"/>
    <property type="evidence" value="ECO:0007669"/>
    <property type="project" value="TreeGrafter"/>
</dbReference>
<comment type="catalytic activity">
    <reaction evidence="1">
        <text>S-ubiquitinyl-[E2 ubiquitin-conjugating enzyme]-L-cysteine + [acceptor protein]-L-lysine = [E2 ubiquitin-conjugating enzyme]-L-cysteine + N(6)-ubiquitinyl-[acceptor protein]-L-lysine.</text>
        <dbReference type="EC" id="2.3.2.27"/>
    </reaction>
</comment>
<feature type="domain" description="RING-type" evidence="7">
    <location>
        <begin position="474"/>
        <end position="517"/>
    </location>
</feature>
<dbReference type="AlphaFoldDB" id="A0A834WVT6"/>
<proteinExistence type="predicted"/>
<dbReference type="GO" id="GO:0061630">
    <property type="term" value="F:ubiquitin protein ligase activity"/>
    <property type="evidence" value="ECO:0007669"/>
    <property type="project" value="UniProtKB-EC"/>
</dbReference>
<evidence type="ECO:0000256" key="1">
    <source>
        <dbReference type="ARBA" id="ARBA00000900"/>
    </source>
</evidence>
<keyword evidence="4 6" id="KW-0863">Zinc-finger</keyword>
<reference evidence="8" key="1">
    <citation type="submission" date="2020-09" db="EMBL/GenBank/DDBJ databases">
        <title>Genome-Enabled Discovery of Anthraquinone Biosynthesis in Senna tora.</title>
        <authorList>
            <person name="Kang S.-H."/>
            <person name="Pandey R.P."/>
            <person name="Lee C.-M."/>
            <person name="Sim J.-S."/>
            <person name="Jeong J.-T."/>
            <person name="Choi B.-S."/>
            <person name="Jung M."/>
            <person name="Ginzburg D."/>
            <person name="Zhao K."/>
            <person name="Won S.Y."/>
            <person name="Oh T.-J."/>
            <person name="Yu Y."/>
            <person name="Kim N.-H."/>
            <person name="Lee O.R."/>
            <person name="Lee T.-H."/>
            <person name="Bashyal P."/>
            <person name="Kim T.-S."/>
            <person name="Lee W.-H."/>
            <person name="Kawkins C."/>
            <person name="Kim C.-K."/>
            <person name="Kim J.S."/>
            <person name="Ahn B.O."/>
            <person name="Rhee S.Y."/>
            <person name="Sohng J.K."/>
        </authorList>
    </citation>
    <scope>NUCLEOTIDE SEQUENCE</scope>
    <source>
        <tissue evidence="8">Leaf</tissue>
    </source>
</reference>
<evidence type="ECO:0000256" key="5">
    <source>
        <dbReference type="ARBA" id="ARBA00022833"/>
    </source>
</evidence>
<evidence type="ECO:0000256" key="6">
    <source>
        <dbReference type="PROSITE-ProRule" id="PRU00175"/>
    </source>
</evidence>
<keyword evidence="5" id="KW-0862">Zinc</keyword>
<dbReference type="InterPro" id="IPR001841">
    <property type="entry name" value="Znf_RING"/>
</dbReference>
<organism evidence="8 9">
    <name type="scientific">Senna tora</name>
    <dbReference type="NCBI Taxonomy" id="362788"/>
    <lineage>
        <taxon>Eukaryota</taxon>
        <taxon>Viridiplantae</taxon>
        <taxon>Streptophyta</taxon>
        <taxon>Embryophyta</taxon>
        <taxon>Tracheophyta</taxon>
        <taxon>Spermatophyta</taxon>
        <taxon>Magnoliopsida</taxon>
        <taxon>eudicotyledons</taxon>
        <taxon>Gunneridae</taxon>
        <taxon>Pentapetalae</taxon>
        <taxon>rosids</taxon>
        <taxon>fabids</taxon>
        <taxon>Fabales</taxon>
        <taxon>Fabaceae</taxon>
        <taxon>Caesalpinioideae</taxon>
        <taxon>Cassia clade</taxon>
        <taxon>Senna</taxon>
    </lineage>
</organism>